<dbReference type="InterPro" id="IPR011006">
    <property type="entry name" value="CheY-like_superfamily"/>
</dbReference>
<reference evidence="3" key="1">
    <citation type="submission" date="2022-11" db="EMBL/GenBank/DDBJ databases">
        <title>Candidatus Alkanophaga archaea from heated hydrothermal vent sediment oxidize petroleum alkanes.</title>
        <authorList>
            <person name="Zehnle H."/>
            <person name="Laso-Perez R."/>
            <person name="Lipp J."/>
            <person name="Teske A."/>
            <person name="Wegener G."/>
        </authorList>
    </citation>
    <scope>NUCLEOTIDE SEQUENCE</scope>
    <source>
        <strain evidence="3">MCA70</strain>
    </source>
</reference>
<dbReference type="Proteomes" id="UP001144110">
    <property type="component" value="Unassembled WGS sequence"/>
</dbReference>
<dbReference type="EMBL" id="JAPHEG010000005">
    <property type="protein sequence ID" value="MDF2953968.1"/>
    <property type="molecule type" value="Genomic_DNA"/>
</dbReference>
<dbReference type="GO" id="GO:0003677">
    <property type="term" value="F:DNA binding"/>
    <property type="evidence" value="ECO:0007669"/>
    <property type="project" value="UniProtKB-KW"/>
</dbReference>
<protein>
    <submittedName>
        <fullName evidence="3">DNA-binding response regulator</fullName>
    </submittedName>
</protein>
<keyword evidence="3" id="KW-0238">DNA-binding</keyword>
<dbReference type="PROSITE" id="PS50110">
    <property type="entry name" value="RESPONSE_REGULATORY"/>
    <property type="match status" value="1"/>
</dbReference>
<gene>
    <name evidence="3" type="ORF">OD816_001213</name>
</gene>
<accession>A0AAE3TG20</accession>
<dbReference type="PANTHER" id="PTHR43228">
    <property type="entry name" value="TWO-COMPONENT RESPONSE REGULATOR"/>
    <property type="match status" value="1"/>
</dbReference>
<evidence type="ECO:0000313" key="3">
    <source>
        <dbReference type="EMBL" id="MDF2953968.1"/>
    </source>
</evidence>
<dbReference type="InterPro" id="IPR052048">
    <property type="entry name" value="ST_Response_Regulator"/>
</dbReference>
<evidence type="ECO:0000313" key="4">
    <source>
        <dbReference type="Proteomes" id="UP001144110"/>
    </source>
</evidence>
<dbReference type="Pfam" id="PF00072">
    <property type="entry name" value="Response_reg"/>
    <property type="match status" value="1"/>
</dbReference>
<dbReference type="InterPro" id="IPR001789">
    <property type="entry name" value="Sig_transdc_resp-reg_receiver"/>
</dbReference>
<organism evidence="3 4">
    <name type="scientific">Candidatus Thermodesulfobacterium syntrophicum</name>
    <dbReference type="NCBI Taxonomy" id="3060442"/>
    <lineage>
        <taxon>Bacteria</taxon>
        <taxon>Pseudomonadati</taxon>
        <taxon>Thermodesulfobacteriota</taxon>
        <taxon>Thermodesulfobacteria</taxon>
        <taxon>Thermodesulfobacteriales</taxon>
        <taxon>Thermodesulfobacteriaceae</taxon>
        <taxon>Thermodesulfobacterium</taxon>
    </lineage>
</organism>
<dbReference type="PANTHER" id="PTHR43228:SF1">
    <property type="entry name" value="TWO-COMPONENT RESPONSE REGULATOR ARR22"/>
    <property type="match status" value="1"/>
</dbReference>
<evidence type="ECO:0000259" key="2">
    <source>
        <dbReference type="PROSITE" id="PS50110"/>
    </source>
</evidence>
<dbReference type="SUPFAM" id="SSF52172">
    <property type="entry name" value="CheY-like"/>
    <property type="match status" value="1"/>
</dbReference>
<feature type="modified residue" description="4-aspartylphosphate" evidence="1">
    <location>
        <position position="55"/>
    </location>
</feature>
<name>A0AAE3TG20_9BACT</name>
<dbReference type="SMART" id="SM00448">
    <property type="entry name" value="REC"/>
    <property type="match status" value="1"/>
</dbReference>
<comment type="caution">
    <text evidence="3">The sequence shown here is derived from an EMBL/GenBank/DDBJ whole genome shotgun (WGS) entry which is preliminary data.</text>
</comment>
<dbReference type="Gene3D" id="3.40.50.2300">
    <property type="match status" value="1"/>
</dbReference>
<dbReference type="GO" id="GO:0000160">
    <property type="term" value="P:phosphorelay signal transduction system"/>
    <property type="evidence" value="ECO:0007669"/>
    <property type="project" value="InterPro"/>
</dbReference>
<sequence length="123" mass="13812">MKKIRKVLIVDDSHVVRSFHGNILKSAGFQVDGAADGVEALEKALTDEYDLILCDINMPRMDGLTFIKKYRELDKETPIIIITTQEEAINRQKGYEAGANLYIVKPVKPQTLITHIKMLLGGE</sequence>
<dbReference type="AlphaFoldDB" id="A0AAE3TG20"/>
<proteinExistence type="predicted"/>
<feature type="domain" description="Response regulatory" evidence="2">
    <location>
        <begin position="6"/>
        <end position="120"/>
    </location>
</feature>
<keyword evidence="1" id="KW-0597">Phosphoprotein</keyword>
<evidence type="ECO:0000256" key="1">
    <source>
        <dbReference type="PROSITE-ProRule" id="PRU00169"/>
    </source>
</evidence>